<evidence type="ECO:0000259" key="11">
    <source>
        <dbReference type="Pfam" id="PF08245"/>
    </source>
</evidence>
<dbReference type="GO" id="GO:0009252">
    <property type="term" value="P:peptidoglycan biosynthetic process"/>
    <property type="evidence" value="ECO:0007669"/>
    <property type="project" value="UniProtKB-UniPathway"/>
</dbReference>
<dbReference type="Gene3D" id="3.40.1190.10">
    <property type="entry name" value="Mur-like, catalytic domain"/>
    <property type="match status" value="1"/>
</dbReference>
<dbReference type="AlphaFoldDB" id="A0A6S6SQK1"/>
<dbReference type="InterPro" id="IPR005761">
    <property type="entry name" value="UDP-N-AcMur-Glu-dNH2Pim_ligase"/>
</dbReference>
<evidence type="ECO:0000256" key="6">
    <source>
        <dbReference type="ARBA" id="ARBA00022960"/>
    </source>
</evidence>
<dbReference type="GO" id="GO:0008360">
    <property type="term" value="P:regulation of cell shape"/>
    <property type="evidence" value="ECO:0007669"/>
    <property type="project" value="UniProtKB-KW"/>
</dbReference>
<evidence type="ECO:0000256" key="2">
    <source>
        <dbReference type="ARBA" id="ARBA00022490"/>
    </source>
</evidence>
<reference evidence="12" key="1">
    <citation type="submission" date="2020-01" db="EMBL/GenBank/DDBJ databases">
        <authorList>
            <person name="Meier V. D."/>
            <person name="Meier V D."/>
        </authorList>
    </citation>
    <scope>NUCLEOTIDE SEQUENCE</scope>
    <source>
        <strain evidence="12">HLG_WM_MAG_12</strain>
    </source>
</reference>
<gene>
    <name evidence="12" type="ORF">HELGO_WM13139</name>
</gene>
<dbReference type="NCBIfam" id="NF001126">
    <property type="entry name" value="PRK00139.1-4"/>
    <property type="match status" value="1"/>
</dbReference>
<dbReference type="GO" id="GO:0004326">
    <property type="term" value="F:tetrahydrofolylpolyglutamate synthase activity"/>
    <property type="evidence" value="ECO:0007669"/>
    <property type="project" value="InterPro"/>
</dbReference>
<comment type="pathway">
    <text evidence="9">Cell wall biogenesis; peptidoglycan biosynthesis.</text>
</comment>
<feature type="domain" description="Mur ligase central" evidence="11">
    <location>
        <begin position="55"/>
        <end position="247"/>
    </location>
</feature>
<protein>
    <submittedName>
        <fullName evidence="12">UDP-N-acetylmuramoylalanyl-D-glutamate--2,6-diami nopimelate ligase (EC)</fullName>
        <ecNumber evidence="12">6.3.2.13</ecNumber>
    </submittedName>
</protein>
<dbReference type="Gene3D" id="3.90.190.20">
    <property type="entry name" value="Mur ligase, C-terminal domain"/>
    <property type="match status" value="1"/>
</dbReference>
<dbReference type="NCBIfam" id="TIGR01085">
    <property type="entry name" value="murE"/>
    <property type="match status" value="1"/>
</dbReference>
<dbReference type="InterPro" id="IPR013221">
    <property type="entry name" value="Mur_ligase_cen"/>
</dbReference>
<comment type="subcellular location">
    <subcellularLocation>
        <location evidence="9">Cytoplasm</location>
    </subcellularLocation>
</comment>
<dbReference type="Pfam" id="PF08245">
    <property type="entry name" value="Mur_ligase_M"/>
    <property type="match status" value="1"/>
</dbReference>
<proteinExistence type="inferred from homology"/>
<keyword evidence="2" id="KW-0963">Cytoplasm</keyword>
<keyword evidence="9" id="KW-0131">Cell cycle</keyword>
<dbReference type="InterPro" id="IPR036565">
    <property type="entry name" value="Mur-like_cat_sf"/>
</dbReference>
<dbReference type="SUPFAM" id="SSF53244">
    <property type="entry name" value="MurD-like peptide ligases, peptide-binding domain"/>
    <property type="match status" value="1"/>
</dbReference>
<dbReference type="SUPFAM" id="SSF53623">
    <property type="entry name" value="MurD-like peptide ligases, catalytic domain"/>
    <property type="match status" value="1"/>
</dbReference>
<keyword evidence="4" id="KW-0547">Nucleotide-binding</keyword>
<dbReference type="GO" id="GO:0005737">
    <property type="term" value="C:cytoplasm"/>
    <property type="evidence" value="ECO:0007669"/>
    <property type="project" value="UniProtKB-SubCell"/>
</dbReference>
<evidence type="ECO:0000313" key="12">
    <source>
        <dbReference type="EMBL" id="CAA6805227.1"/>
    </source>
</evidence>
<dbReference type="Pfam" id="PF02875">
    <property type="entry name" value="Mur_ligase_C"/>
    <property type="match status" value="1"/>
</dbReference>
<keyword evidence="3 12" id="KW-0436">Ligase</keyword>
<keyword evidence="7 9" id="KW-0573">Peptidoglycan synthesis</keyword>
<keyword evidence="5" id="KW-0067">ATP-binding</keyword>
<evidence type="ECO:0000256" key="1">
    <source>
        <dbReference type="ARBA" id="ARBA00005898"/>
    </source>
</evidence>
<dbReference type="InterPro" id="IPR004101">
    <property type="entry name" value="Mur_ligase_C"/>
</dbReference>
<dbReference type="InterPro" id="IPR036615">
    <property type="entry name" value="Mur_ligase_C_dom_sf"/>
</dbReference>
<evidence type="ECO:0000256" key="5">
    <source>
        <dbReference type="ARBA" id="ARBA00022840"/>
    </source>
</evidence>
<accession>A0A6S6SQK1</accession>
<organism evidence="12">
    <name type="scientific">uncultured Campylobacterales bacterium</name>
    <dbReference type="NCBI Taxonomy" id="352960"/>
    <lineage>
        <taxon>Bacteria</taxon>
        <taxon>Pseudomonadati</taxon>
        <taxon>Campylobacterota</taxon>
        <taxon>Epsilonproteobacteria</taxon>
        <taxon>Campylobacterales</taxon>
        <taxon>environmental samples</taxon>
    </lineage>
</organism>
<evidence type="ECO:0000256" key="7">
    <source>
        <dbReference type="ARBA" id="ARBA00022984"/>
    </source>
</evidence>
<keyword evidence="9" id="KW-0132">Cell division</keyword>
<evidence type="ECO:0000256" key="9">
    <source>
        <dbReference type="RuleBase" id="RU004135"/>
    </source>
</evidence>
<evidence type="ECO:0000256" key="3">
    <source>
        <dbReference type="ARBA" id="ARBA00022598"/>
    </source>
</evidence>
<dbReference type="InterPro" id="IPR018109">
    <property type="entry name" value="Folylpolyglutamate_synth_CS"/>
</dbReference>
<dbReference type="GO" id="GO:0071555">
    <property type="term" value="P:cell wall organization"/>
    <property type="evidence" value="ECO:0007669"/>
    <property type="project" value="UniProtKB-KW"/>
</dbReference>
<comment type="similarity">
    <text evidence="1">Belongs to the MurCDEF family. MurE subfamily.</text>
</comment>
<evidence type="ECO:0000256" key="4">
    <source>
        <dbReference type="ARBA" id="ARBA00022741"/>
    </source>
</evidence>
<dbReference type="GO" id="GO:0051301">
    <property type="term" value="P:cell division"/>
    <property type="evidence" value="ECO:0007669"/>
    <property type="project" value="UniProtKB-KW"/>
</dbReference>
<sequence length="417" mass="46710">MIKDLTDDTKESNKNRAFLKTHQNAKYIDSTIKNIYTPKEVLESIDVSSIKIIGITGTNGKTSTAAIIYSLLLDLGYKVAMQGTRGFFVNEEQIEDKSLTTPSILNTIKHLHIAKENDCQYFVMEVSSHAIHQKRIEGIEYELKILTNITSDHLDYHKTYEEYKSVKESFFLGNAKKLINKDTIEIKFDKSNAYTYSLDKPATFKVDAYSLKNGITALIKHISENASFESNLCGVFNVYNLLAAVSAVKIVTKTSLEKICEQVPNFLGVSGRAEVVHSKPSVIVDFAHTEDGIKNILESLKTPNLIVVFGAGGDRDKSKRAKMGKTVQHYAKEIIITNDNPRSEDPIEIIQDIIEGLDEDTNALAVPDRKQAIYKALSLANEDDIVCILGKGDETYIEIDNQKIPHNDKACVLEYYN</sequence>
<dbReference type="PROSITE" id="PS01011">
    <property type="entry name" value="FOLYLPOLYGLU_SYNT_1"/>
    <property type="match status" value="1"/>
</dbReference>
<keyword evidence="8 9" id="KW-0961">Cell wall biogenesis/degradation</keyword>
<dbReference type="PANTHER" id="PTHR23135">
    <property type="entry name" value="MUR LIGASE FAMILY MEMBER"/>
    <property type="match status" value="1"/>
</dbReference>
<dbReference type="PANTHER" id="PTHR23135:SF4">
    <property type="entry name" value="UDP-N-ACETYLMURAMOYL-L-ALANYL-D-GLUTAMATE--2,6-DIAMINOPIMELATE LIGASE MURE HOMOLOG, CHLOROPLASTIC"/>
    <property type="match status" value="1"/>
</dbReference>
<dbReference type="UniPathway" id="UPA00219"/>
<name>A0A6S6SQK1_9BACT</name>
<feature type="domain" description="Mur ligase C-terminal" evidence="10">
    <location>
        <begin position="271"/>
        <end position="392"/>
    </location>
</feature>
<dbReference type="EMBL" id="CACVAW010000018">
    <property type="protein sequence ID" value="CAA6805227.1"/>
    <property type="molecule type" value="Genomic_DNA"/>
</dbReference>
<evidence type="ECO:0000259" key="10">
    <source>
        <dbReference type="Pfam" id="PF02875"/>
    </source>
</evidence>
<dbReference type="GO" id="GO:0005524">
    <property type="term" value="F:ATP binding"/>
    <property type="evidence" value="ECO:0007669"/>
    <property type="project" value="UniProtKB-KW"/>
</dbReference>
<evidence type="ECO:0000256" key="8">
    <source>
        <dbReference type="ARBA" id="ARBA00023316"/>
    </source>
</evidence>
<dbReference type="EC" id="6.3.2.13" evidence="12"/>
<keyword evidence="6 9" id="KW-0133">Cell shape</keyword>
<dbReference type="GO" id="GO:0008765">
    <property type="term" value="F:UDP-N-acetylmuramoylalanyl-D-glutamate-2,6-diaminopimelate ligase activity"/>
    <property type="evidence" value="ECO:0007669"/>
    <property type="project" value="UniProtKB-EC"/>
</dbReference>